<evidence type="ECO:0000313" key="3">
    <source>
        <dbReference type="Proteomes" id="UP000829925"/>
    </source>
</evidence>
<reference evidence="2 3" key="1">
    <citation type="submission" date="2022-04" db="EMBL/GenBank/DDBJ databases">
        <title>Hymenobacter sp. isolated from the air.</title>
        <authorList>
            <person name="Won M."/>
            <person name="Lee C.-M."/>
            <person name="Woen H.-Y."/>
            <person name="Kwon S.-W."/>
        </authorList>
    </citation>
    <scope>NUCLEOTIDE SEQUENCE [LARGE SCALE GENOMIC DNA]</scope>
    <source>
        <strain evidence="3">5413 J-13</strain>
    </source>
</reference>
<dbReference type="EMBL" id="CP095053">
    <property type="protein sequence ID" value="UOR04833.1"/>
    <property type="molecule type" value="Genomic_DNA"/>
</dbReference>
<organism evidence="2 3">
    <name type="scientific">Hymenobacter aerilatus</name>
    <dbReference type="NCBI Taxonomy" id="2932251"/>
    <lineage>
        <taxon>Bacteria</taxon>
        <taxon>Pseudomonadati</taxon>
        <taxon>Bacteroidota</taxon>
        <taxon>Cytophagia</taxon>
        <taxon>Cytophagales</taxon>
        <taxon>Hymenobacteraceae</taxon>
        <taxon>Hymenobacter</taxon>
    </lineage>
</organism>
<evidence type="ECO:0008006" key="4">
    <source>
        <dbReference type="Google" id="ProtNLM"/>
    </source>
</evidence>
<gene>
    <name evidence="2" type="ORF">MUN82_18055</name>
</gene>
<dbReference type="KEGG" id="haei:MUN82_18055"/>
<feature type="signal peptide" evidence="1">
    <location>
        <begin position="1"/>
        <end position="25"/>
    </location>
</feature>
<dbReference type="SUPFAM" id="SSF56935">
    <property type="entry name" value="Porins"/>
    <property type="match status" value="1"/>
</dbReference>
<evidence type="ECO:0000256" key="1">
    <source>
        <dbReference type="SAM" id="SignalP"/>
    </source>
</evidence>
<dbReference type="Proteomes" id="UP000829925">
    <property type="component" value="Chromosome"/>
</dbReference>
<accession>A0A8T9SVT2</accession>
<dbReference type="RefSeq" id="WP_245092684.1">
    <property type="nucleotide sequence ID" value="NZ_CP095053.1"/>
</dbReference>
<dbReference type="AlphaFoldDB" id="A0A8T9SVT2"/>
<name>A0A8T9SVT2_9BACT</name>
<protein>
    <recommendedName>
        <fullName evidence="4">Aromatic hydrocarbon degradation protein</fullName>
    </recommendedName>
</protein>
<keyword evidence="3" id="KW-1185">Reference proteome</keyword>
<dbReference type="Gene3D" id="2.40.160.60">
    <property type="entry name" value="Outer membrane protein transport protein (OMPP1/FadL/TodX)"/>
    <property type="match status" value="1"/>
</dbReference>
<keyword evidence="1" id="KW-0732">Signal</keyword>
<proteinExistence type="predicted"/>
<feature type="chain" id="PRO_5035942329" description="Aromatic hydrocarbon degradation protein" evidence="1">
    <location>
        <begin position="26"/>
        <end position="447"/>
    </location>
</feature>
<sequence length="447" mass="48035">MLKTKFAGLAGLSLLGWLSAAQTHAQGLGNSPYSRLGLGDAYINTGGVRQMAMGGVGLAAPNGTNVNELNPALVYYTSRTTYEVAVTGQFKTISNRTNSQRDGSGTLGYLALAFPISKRWAAAAGLRPYTAVDYESTTSNSVAGDPNAQSINRFTGDGGLSEAYMAHAFRLAKGLTVGGTASYVFGTIDATSGTTVITSGDNSNAQSTVRLEHVRYSDFIFRAGAHYRSKLTDKLNYNLAAVYGFQSNLNGTYDVTQEQRTLTGAPIANTSIVLVSGQKGEARVPTLAQFGISLDNNRNWSTSLDLARQQWSRFQVPTLAGVTSAANVPLSDTYRVGLGGEWAPDPTNVDNYFKRVVYRAGISLAEVPYRPGGQRLYDRAVSWGFGFPIPGATPLDATTLSLAFTYGQRGNNNVTIDSPSGNVKENYIRMQVGVSLNNRWFIKRRIE</sequence>
<evidence type="ECO:0000313" key="2">
    <source>
        <dbReference type="EMBL" id="UOR04833.1"/>
    </source>
</evidence>